<reference evidence="2" key="1">
    <citation type="submission" date="2016-06" db="EMBL/GenBank/DDBJ databases">
        <title>Parallel loss of symbiosis genes in relatives of nitrogen-fixing non-legume Parasponia.</title>
        <authorList>
            <person name="Van Velzen R."/>
            <person name="Holmer R."/>
            <person name="Bu F."/>
            <person name="Rutten L."/>
            <person name="Van Zeijl A."/>
            <person name="Liu W."/>
            <person name="Santuari L."/>
            <person name="Cao Q."/>
            <person name="Sharma T."/>
            <person name="Shen D."/>
            <person name="Roswanjaya Y."/>
            <person name="Wardhani T."/>
            <person name="Kalhor M.S."/>
            <person name="Jansen J."/>
            <person name="Van den Hoogen J."/>
            <person name="Gungor B."/>
            <person name="Hartog M."/>
            <person name="Hontelez J."/>
            <person name="Verver J."/>
            <person name="Yang W.-C."/>
            <person name="Schijlen E."/>
            <person name="Repin R."/>
            <person name="Schilthuizen M."/>
            <person name="Schranz E."/>
            <person name="Heidstra R."/>
            <person name="Miyata K."/>
            <person name="Fedorova E."/>
            <person name="Kohlen W."/>
            <person name="Bisseling T."/>
            <person name="Smit S."/>
            <person name="Geurts R."/>
        </authorList>
    </citation>
    <scope>NUCLEOTIDE SEQUENCE [LARGE SCALE GENOMIC DNA]</scope>
    <source>
        <strain evidence="2">cv. WU1-14</strain>
    </source>
</reference>
<accession>A0A2P5BW38</accession>
<evidence type="ECO:0000313" key="2">
    <source>
        <dbReference type="Proteomes" id="UP000237105"/>
    </source>
</evidence>
<proteinExistence type="predicted"/>
<sequence length="138" mass="15333">MAYDEDTNPKAIELVIQKTSSLKCSNSTLPFVPNILNAENACRPSMAVKIIHYQVQAHEVPPSFLTKENAVTIGKEGEIGHPSKLCLDPTNTMMEGLGGKDYILYLPWLQKHARSSVLTTAWHQTCSNRQHQLLHHGG</sequence>
<evidence type="ECO:0000313" key="1">
    <source>
        <dbReference type="EMBL" id="PON52979.1"/>
    </source>
</evidence>
<dbReference type="Proteomes" id="UP000237105">
    <property type="component" value="Unassembled WGS sequence"/>
</dbReference>
<dbReference type="AlphaFoldDB" id="A0A2P5BW38"/>
<comment type="caution">
    <text evidence="1">The sequence shown here is derived from an EMBL/GenBank/DDBJ whole genome shotgun (WGS) entry which is preliminary data.</text>
</comment>
<dbReference type="EMBL" id="JXTB01000212">
    <property type="protein sequence ID" value="PON52979.1"/>
    <property type="molecule type" value="Genomic_DNA"/>
</dbReference>
<keyword evidence="2" id="KW-1185">Reference proteome</keyword>
<name>A0A2P5BW38_PARAD</name>
<gene>
    <name evidence="1" type="ORF">PanWU01x14_205150</name>
</gene>
<protein>
    <submittedName>
        <fullName evidence="1">Uncharacterized protein</fullName>
    </submittedName>
</protein>
<organism evidence="1 2">
    <name type="scientific">Parasponia andersonii</name>
    <name type="common">Sponia andersonii</name>
    <dbReference type="NCBI Taxonomy" id="3476"/>
    <lineage>
        <taxon>Eukaryota</taxon>
        <taxon>Viridiplantae</taxon>
        <taxon>Streptophyta</taxon>
        <taxon>Embryophyta</taxon>
        <taxon>Tracheophyta</taxon>
        <taxon>Spermatophyta</taxon>
        <taxon>Magnoliopsida</taxon>
        <taxon>eudicotyledons</taxon>
        <taxon>Gunneridae</taxon>
        <taxon>Pentapetalae</taxon>
        <taxon>rosids</taxon>
        <taxon>fabids</taxon>
        <taxon>Rosales</taxon>
        <taxon>Cannabaceae</taxon>
        <taxon>Parasponia</taxon>
    </lineage>
</organism>